<comment type="similarity">
    <text evidence="2">Belongs to the methyl-accepting chemotaxis (MCP) protein family.</text>
</comment>
<geneLocation type="plasmid" evidence="6">
    <name>fosmid 1D</name>
</geneLocation>
<dbReference type="Gene3D" id="1.10.287.950">
    <property type="entry name" value="Methyl-accepting chemotaxis protein"/>
    <property type="match status" value="2"/>
</dbReference>
<dbReference type="EMBL" id="HG796236">
    <property type="protein sequence ID" value="CDL65336.1"/>
    <property type="molecule type" value="Genomic_DNA"/>
</dbReference>
<dbReference type="InterPro" id="IPR024478">
    <property type="entry name" value="HlyB_4HB_MCP"/>
</dbReference>
<dbReference type="GO" id="GO:0006935">
    <property type="term" value="P:chemotaxis"/>
    <property type="evidence" value="ECO:0007669"/>
    <property type="project" value="InterPro"/>
</dbReference>
<accession>A0A0A8KXM9</accession>
<keyword evidence="4" id="KW-0812">Transmembrane</keyword>
<dbReference type="PANTHER" id="PTHR32089">
    <property type="entry name" value="METHYL-ACCEPTING CHEMOTAXIS PROTEIN MCPB"/>
    <property type="match status" value="1"/>
</dbReference>
<organism evidence="6">
    <name type="scientific">wastewater metagenome</name>
    <dbReference type="NCBI Taxonomy" id="527639"/>
    <lineage>
        <taxon>unclassified sequences</taxon>
        <taxon>metagenomes</taxon>
        <taxon>ecological metagenomes</taxon>
    </lineage>
</organism>
<dbReference type="SMART" id="SM00283">
    <property type="entry name" value="MA"/>
    <property type="match status" value="1"/>
</dbReference>
<dbReference type="PRINTS" id="PR00260">
    <property type="entry name" value="CHEMTRNSDUCR"/>
</dbReference>
<evidence type="ECO:0000256" key="4">
    <source>
        <dbReference type="SAM" id="Phobius"/>
    </source>
</evidence>
<dbReference type="Pfam" id="PF00015">
    <property type="entry name" value="MCPsignal"/>
    <property type="match status" value="1"/>
</dbReference>
<feature type="transmembrane region" description="Helical" evidence="4">
    <location>
        <begin position="179"/>
        <end position="200"/>
    </location>
</feature>
<evidence type="ECO:0000259" key="5">
    <source>
        <dbReference type="PROSITE" id="PS50111"/>
    </source>
</evidence>
<keyword evidence="6" id="KW-0614">Plasmid</keyword>
<gene>
    <name evidence="6" type="ORF">WWTP_pFosmid_1D_0003</name>
</gene>
<feature type="transmembrane region" description="Helical" evidence="4">
    <location>
        <begin position="17"/>
        <end position="37"/>
    </location>
</feature>
<dbReference type="GO" id="GO:0004888">
    <property type="term" value="F:transmembrane signaling receptor activity"/>
    <property type="evidence" value="ECO:0007669"/>
    <property type="project" value="InterPro"/>
</dbReference>
<dbReference type="SUPFAM" id="SSF58104">
    <property type="entry name" value="Methyl-accepting chemotaxis protein (MCP) signaling domain"/>
    <property type="match status" value="1"/>
</dbReference>
<dbReference type="PANTHER" id="PTHR32089:SF112">
    <property type="entry name" value="LYSOZYME-LIKE PROTEIN-RELATED"/>
    <property type="match status" value="1"/>
</dbReference>
<evidence type="ECO:0000313" key="6">
    <source>
        <dbReference type="EMBL" id="CDL65336.1"/>
    </source>
</evidence>
<protein>
    <submittedName>
        <fullName evidence="6">Methyl-accepting chemotaxis protein</fullName>
    </submittedName>
</protein>
<dbReference type="AlphaFoldDB" id="A0A0A8KXM9"/>
<feature type="coiled-coil region" evidence="3">
    <location>
        <begin position="56"/>
        <end position="102"/>
    </location>
</feature>
<keyword evidence="4" id="KW-1133">Transmembrane helix</keyword>
<evidence type="ECO:0000256" key="2">
    <source>
        <dbReference type="ARBA" id="ARBA00029447"/>
    </source>
</evidence>
<feature type="domain" description="Methyl-accepting transducer" evidence="5">
    <location>
        <begin position="275"/>
        <end position="504"/>
    </location>
</feature>
<dbReference type="PROSITE" id="PS50111">
    <property type="entry name" value="CHEMOTAXIS_TRANSDUC_2"/>
    <property type="match status" value="1"/>
</dbReference>
<evidence type="ECO:0000256" key="1">
    <source>
        <dbReference type="ARBA" id="ARBA00023224"/>
    </source>
</evidence>
<proteinExistence type="inferred from homology"/>
<dbReference type="GO" id="GO:0007165">
    <property type="term" value="P:signal transduction"/>
    <property type="evidence" value="ECO:0007669"/>
    <property type="project" value="UniProtKB-KW"/>
</dbReference>
<evidence type="ECO:0000256" key="3">
    <source>
        <dbReference type="SAM" id="Coils"/>
    </source>
</evidence>
<keyword evidence="4" id="KW-0472">Membrane</keyword>
<sequence length="547" mass="59825">MKYTRITFSIHSISTKLMLSFSFLGLLPVIQSIYSLWSIQQIKKPYVNYLISVKTLANAEQDLNTLRLLVFQLLNKTNQDEIDKLKQSIEALSNNLATEALSEGQTSVLLKKALSEYQQIIQLHADFQVKKAYNLIYADSQLTQDNLHSLIEREIKTEEEKANKSIVYAESRVRFYSTLMIFTAALSIVLLVIIFVRMIVKPIYNVVQAIQPMAQGDLVSAQKLDVSDDTKKHKNELKILSSSICTTAKKLGTIIGTVSDNSLAIASSSESLAVVATQLAASMQHISSSTSDVVDKTDALYGNINSIAAASEQLSSSASSVSDSVQAISSSIEEVAKSCQHEHRIAQKAYEQTMDTRQIMRKLSDSATEIGTILELIRTIARQTNLLSLNATIEAARAGTSGKGFAVVANEVKQLANQSAEAADQIADIITQIQKNAEQSNIATDETARIIDDVQESARSVSVVVEKQNTMTREIADNINDVSRATKELAVNTQSAAQVASILTSNMQNIKSELDIGNSGITETHRSISALSGIASELKNIVKQFRV</sequence>
<dbReference type="GO" id="GO:0016020">
    <property type="term" value="C:membrane"/>
    <property type="evidence" value="ECO:0007669"/>
    <property type="project" value="InterPro"/>
</dbReference>
<name>A0A0A8KXM9_9ZZZZ</name>
<dbReference type="InterPro" id="IPR004090">
    <property type="entry name" value="Chemotax_Me-accpt_rcpt"/>
</dbReference>
<dbReference type="Pfam" id="PF12729">
    <property type="entry name" value="4HB_MCP_1"/>
    <property type="match status" value="1"/>
</dbReference>
<keyword evidence="3" id="KW-0175">Coiled coil</keyword>
<reference evidence="6" key="1">
    <citation type="journal article" date="2015" name="Res. Microbiol.">
        <title>New FeFe-hydrogenase genes identified in a metagenomic fosmid library from a municipal wastewater treatment plant as revealed by high-throughput sequencing.</title>
        <authorList>
            <person name="Tomazetto G."/>
            <person name="Wibberg D."/>
            <person name="Schluter A."/>
            <person name="Oliveira V.M."/>
        </authorList>
    </citation>
    <scope>NUCLEOTIDE SEQUENCE</scope>
    <source>
        <plasmid evidence="6">fosmid 1D</plasmid>
    </source>
</reference>
<dbReference type="InterPro" id="IPR004089">
    <property type="entry name" value="MCPsignal_dom"/>
</dbReference>
<keyword evidence="1" id="KW-0807">Transducer</keyword>